<sequence length="56" mass="6078">MEENVQAQLSPPWITYFNELKNSIGADPTVTVGPLIPVGGNYIILVHALSNEKARA</sequence>
<protein>
    <submittedName>
        <fullName evidence="1">Uncharacterized protein</fullName>
    </submittedName>
</protein>
<dbReference type="EMBL" id="ARXZ02000003">
    <property type="protein sequence ID" value="ERI01843.1"/>
    <property type="molecule type" value="Genomic_DNA"/>
</dbReference>
<organism evidence="1 2">
    <name type="scientific">Bacillus thuringiensis T01-328</name>
    <dbReference type="NCBI Taxonomy" id="1324966"/>
    <lineage>
        <taxon>Bacteria</taxon>
        <taxon>Bacillati</taxon>
        <taxon>Bacillota</taxon>
        <taxon>Bacilli</taxon>
        <taxon>Bacillales</taxon>
        <taxon>Bacillaceae</taxon>
        <taxon>Bacillus</taxon>
        <taxon>Bacillus cereus group</taxon>
    </lineage>
</organism>
<dbReference type="Proteomes" id="UP000013487">
    <property type="component" value="Unassembled WGS sequence"/>
</dbReference>
<name>A0AAN4HLE5_BACTU</name>
<reference evidence="1 2" key="1">
    <citation type="journal article" date="2013" name="Genome Announc.">
        <title>Draft Genome Sequence of Bacillus thuringiensis var. thuringiensis Strain T01-328, a Brazilian Isolate That Produces a Soluble Pesticide Protein, Cry1Ia.</title>
        <authorList>
            <person name="Varani A.M."/>
            <person name="Lemos M.V."/>
            <person name="Fernandes C.C."/>
            <person name="Lemos E.G."/>
            <person name="Alves E.C."/>
            <person name="Desiderio J.A."/>
        </authorList>
    </citation>
    <scope>NUCLEOTIDE SEQUENCE [LARGE SCALE GENOMIC DNA]</scope>
    <source>
        <strain evidence="1 2">T01-328</strain>
    </source>
</reference>
<accession>A0AAN4HLE5</accession>
<dbReference type="AlphaFoldDB" id="A0AAN4HLE5"/>
<proteinExistence type="predicted"/>
<evidence type="ECO:0000313" key="2">
    <source>
        <dbReference type="Proteomes" id="UP000013487"/>
    </source>
</evidence>
<evidence type="ECO:0000313" key="1">
    <source>
        <dbReference type="EMBL" id="ERI01843.1"/>
    </source>
</evidence>
<comment type="caution">
    <text evidence="1">The sequence shown here is derived from an EMBL/GenBank/DDBJ whole genome shotgun (WGS) entry which is preliminary data.</text>
</comment>
<gene>
    <name evidence="1" type="ORF">BTCBT_002107</name>
</gene>